<gene>
    <name evidence="2" type="ordered locus">MSU_0765</name>
</gene>
<dbReference type="EMBL" id="CP002525">
    <property type="protein sequence ID" value="ADX98290.1"/>
    <property type="molecule type" value="Genomic_DNA"/>
</dbReference>
<evidence type="ECO:0000256" key="1">
    <source>
        <dbReference type="SAM" id="MobiDB-lite"/>
    </source>
</evidence>
<feature type="region of interest" description="Disordered" evidence="1">
    <location>
        <begin position="1"/>
        <end position="90"/>
    </location>
</feature>
<proteinExistence type="predicted"/>
<evidence type="ECO:0000313" key="3">
    <source>
        <dbReference type="Proteomes" id="UP000007484"/>
    </source>
</evidence>
<protein>
    <submittedName>
        <fullName evidence="2">Uncharacterized protein</fullName>
    </submittedName>
</protein>
<feature type="compositionally biased region" description="Polar residues" evidence="1">
    <location>
        <begin position="1"/>
        <end position="11"/>
    </location>
</feature>
<dbReference type="AlphaFoldDB" id="F0QS20"/>
<dbReference type="HOGENOM" id="CLU_2118378_0_0_14"/>
<feature type="compositionally biased region" description="Polar residues" evidence="1">
    <location>
        <begin position="38"/>
        <end position="60"/>
    </location>
</feature>
<reference evidence="2 3" key="1">
    <citation type="journal article" date="2011" name="J. Bacteriol.">
        <title>Complete genome sequences of two hemotropic Mycoplasmas, Mycoplasma haemofelis strain Ohio2 and Mycoplasma suis strain Illinois.</title>
        <authorList>
            <person name="Messick J.B."/>
            <person name="Santos A.P."/>
            <person name="Guimaraes A.M."/>
        </authorList>
    </citation>
    <scope>NUCLEOTIDE SEQUENCE [LARGE SCALE GENOMIC DNA]</scope>
    <source>
        <strain evidence="2 3">Illinois</strain>
    </source>
</reference>
<feature type="compositionally biased region" description="Low complexity" evidence="1">
    <location>
        <begin position="17"/>
        <end position="31"/>
    </location>
</feature>
<dbReference type="Proteomes" id="UP000007484">
    <property type="component" value="Chromosome"/>
</dbReference>
<accession>F0QS20</accession>
<sequence length="114" mass="12543">MQQQSLSGNSHPKTEKSTSSVTVSNSSQGNSRVRRDSGSSSLPKTQQSSPKAAPSKTQAQKPIASKPFSPFDVPKLNEKERQQSTVVKETRGERISCLHTWWGGYYNGATCRSW</sequence>
<dbReference type="KEGG" id="mss:MSU_0765"/>
<keyword evidence="3" id="KW-1185">Reference proteome</keyword>
<name>F0QS20_MYCSL</name>
<organism evidence="2 3">
    <name type="scientific">Mycoplasma suis (strain Illinois)</name>
    <dbReference type="NCBI Taxonomy" id="768700"/>
    <lineage>
        <taxon>Bacteria</taxon>
        <taxon>Bacillati</taxon>
        <taxon>Mycoplasmatota</taxon>
        <taxon>Mollicutes</taxon>
        <taxon>Mycoplasmataceae</taxon>
        <taxon>Mycoplasma</taxon>
    </lineage>
</organism>
<dbReference type="RefSeq" id="WP_013609405.1">
    <property type="nucleotide sequence ID" value="NC_015155.1"/>
</dbReference>
<evidence type="ECO:0000313" key="2">
    <source>
        <dbReference type="EMBL" id="ADX98290.1"/>
    </source>
</evidence>
<feature type="compositionally biased region" description="Basic and acidic residues" evidence="1">
    <location>
        <begin position="75"/>
        <end position="90"/>
    </location>
</feature>